<organism evidence="2 3">
    <name type="scientific">Streblomastix strix</name>
    <dbReference type="NCBI Taxonomy" id="222440"/>
    <lineage>
        <taxon>Eukaryota</taxon>
        <taxon>Metamonada</taxon>
        <taxon>Preaxostyla</taxon>
        <taxon>Oxymonadida</taxon>
        <taxon>Streblomastigidae</taxon>
        <taxon>Streblomastix</taxon>
    </lineage>
</organism>
<reference evidence="2 3" key="1">
    <citation type="submission" date="2019-03" db="EMBL/GenBank/DDBJ databases">
        <title>Single cell metagenomics reveals metabolic interactions within the superorganism composed of flagellate Streblomastix strix and complex community of Bacteroidetes bacteria on its surface.</title>
        <authorList>
            <person name="Treitli S.C."/>
            <person name="Kolisko M."/>
            <person name="Husnik F."/>
            <person name="Keeling P."/>
            <person name="Hampl V."/>
        </authorList>
    </citation>
    <scope>NUCLEOTIDE SEQUENCE [LARGE SCALE GENOMIC DNA]</scope>
    <source>
        <strain evidence="2">ST1C</strain>
    </source>
</reference>
<evidence type="ECO:0000256" key="1">
    <source>
        <dbReference type="SAM" id="SignalP"/>
    </source>
</evidence>
<evidence type="ECO:0000313" key="2">
    <source>
        <dbReference type="EMBL" id="KAA6310404.1"/>
    </source>
</evidence>
<dbReference type="AlphaFoldDB" id="A0A5J4PP78"/>
<keyword evidence="1" id="KW-0732">Signal</keyword>
<gene>
    <name evidence="2" type="ORF">EZS28_056317</name>
</gene>
<dbReference type="Proteomes" id="UP000324800">
    <property type="component" value="Unassembled WGS sequence"/>
</dbReference>
<feature type="non-terminal residue" evidence="2">
    <location>
        <position position="36"/>
    </location>
</feature>
<protein>
    <submittedName>
        <fullName evidence="2">Uncharacterized protein</fullName>
    </submittedName>
</protein>
<feature type="chain" id="PRO_5023814649" evidence="1">
    <location>
        <begin position="20"/>
        <end position="36"/>
    </location>
</feature>
<feature type="signal peptide" evidence="1">
    <location>
        <begin position="1"/>
        <end position="19"/>
    </location>
</feature>
<dbReference type="EMBL" id="SNRW01049774">
    <property type="protein sequence ID" value="KAA6310404.1"/>
    <property type="molecule type" value="Genomic_DNA"/>
</dbReference>
<comment type="caution">
    <text evidence="2">The sequence shown here is derived from an EMBL/GenBank/DDBJ whole genome shotgun (WGS) entry which is preliminary data.</text>
</comment>
<accession>A0A5J4PP78</accession>
<proteinExistence type="predicted"/>
<name>A0A5J4PP78_9EUKA</name>
<evidence type="ECO:0000313" key="3">
    <source>
        <dbReference type="Proteomes" id="UP000324800"/>
    </source>
</evidence>
<sequence>MKLRGQVLLIAFRIYFLWPTPQTSRGSGGNGPSGNV</sequence>